<name>A0ABU1AFL8_9BACT</name>
<comment type="caution">
    <text evidence="1">The sequence shown here is derived from an EMBL/GenBank/DDBJ whole genome shotgun (WGS) entry which is preliminary data.</text>
</comment>
<sequence length="409" mass="46365">MQIFTKQLNMDPFRPWLIQLGFVNLLTCLLLSGCQKQKTTTEELSTGQIYKVGQGNYSTTFGIYDTSPESPDGSRIAYIRFLQEPKHERDGHPGELWLCDSDLTNHRKVCDVPIVRPHNGAQVFWVDDQTLGFHTAWSDNPRELFVVDASSGENRFAPIPGVTDVGHDAHAGKILFATDVRTKGTPIGVPGMYELDAATGEYTLLISVSELNKLKHVLPASALNAEGAYPESEWKFLHLMYSPNAERIAFRLDVGTEPSQRLRLSMKPDGSDVINLDPLLLHFRWYDDQTFAGHDRDKSRWLLPVRYSYQSEFLGTIANVPGNHYAMSPDRKGFLSESNYNSDPVILRYYHADDNLQTSQIIAEFSPLDVIWKKRYHVNPAFSQDGKRAYFHMPTEDGYNGTYVVQIKP</sequence>
<protein>
    <submittedName>
        <fullName evidence="1">Uncharacterized protein</fullName>
    </submittedName>
</protein>
<evidence type="ECO:0000313" key="1">
    <source>
        <dbReference type="EMBL" id="MDQ8193610.1"/>
    </source>
</evidence>
<proteinExistence type="predicted"/>
<dbReference type="Gene3D" id="2.120.10.30">
    <property type="entry name" value="TolB, C-terminal domain"/>
    <property type="match status" value="1"/>
</dbReference>
<dbReference type="PROSITE" id="PS51257">
    <property type="entry name" value="PROKAR_LIPOPROTEIN"/>
    <property type="match status" value="1"/>
</dbReference>
<gene>
    <name evidence="1" type="ORF">QEH59_04195</name>
</gene>
<organism evidence="1 2">
    <name type="scientific">Thalassobacterium sedimentorum</name>
    <dbReference type="NCBI Taxonomy" id="3041258"/>
    <lineage>
        <taxon>Bacteria</taxon>
        <taxon>Pseudomonadati</taxon>
        <taxon>Verrucomicrobiota</taxon>
        <taxon>Opitutia</taxon>
        <taxon>Puniceicoccales</taxon>
        <taxon>Coraliomargaritaceae</taxon>
        <taxon>Thalassobacterium</taxon>
    </lineage>
</organism>
<dbReference type="SUPFAM" id="SSF69304">
    <property type="entry name" value="Tricorn protease N-terminal domain"/>
    <property type="match status" value="1"/>
</dbReference>
<dbReference type="EMBL" id="JARXIC010000005">
    <property type="protein sequence ID" value="MDQ8193610.1"/>
    <property type="molecule type" value="Genomic_DNA"/>
</dbReference>
<reference evidence="1 2" key="1">
    <citation type="submission" date="2023-04" db="EMBL/GenBank/DDBJ databases">
        <title>A novel bacteria isolated from coastal sediment.</title>
        <authorList>
            <person name="Liu X.-J."/>
            <person name="Du Z.-J."/>
        </authorList>
    </citation>
    <scope>NUCLEOTIDE SEQUENCE [LARGE SCALE GENOMIC DNA]</scope>
    <source>
        <strain evidence="1 2">SDUM461004</strain>
    </source>
</reference>
<keyword evidence="2" id="KW-1185">Reference proteome</keyword>
<accession>A0ABU1AFL8</accession>
<evidence type="ECO:0000313" key="2">
    <source>
        <dbReference type="Proteomes" id="UP001243717"/>
    </source>
</evidence>
<dbReference type="Proteomes" id="UP001243717">
    <property type="component" value="Unassembled WGS sequence"/>
</dbReference>
<dbReference type="InterPro" id="IPR011042">
    <property type="entry name" value="6-blade_b-propeller_TolB-like"/>
</dbReference>